<dbReference type="AlphaFoldDB" id="A0A098AZ69"/>
<organism evidence="5">
    <name type="scientific">Desulfitobacterium hafniense</name>
    <name type="common">Desulfitobacterium frappieri</name>
    <dbReference type="NCBI Taxonomy" id="49338"/>
    <lineage>
        <taxon>Bacteria</taxon>
        <taxon>Bacillati</taxon>
        <taxon>Bacillota</taxon>
        <taxon>Clostridia</taxon>
        <taxon>Eubacteriales</taxon>
        <taxon>Desulfitobacteriaceae</taxon>
        <taxon>Desulfitobacterium</taxon>
    </lineage>
</organism>
<dbReference type="PATRIC" id="fig|49338.4.peg.1642"/>
<keyword evidence="2" id="KW-0479">Metal-binding</keyword>
<sequence length="231" mass="26484">MCRCQGVDGFMEELNSIFFVDFDGTIVTQDMCAVLVETLAGEGWREINELWERKELSTLECARRTFKLFNSNDPEVFRQLIGQAVFDPGFLDFAAFCEQRGFPLIILSDGYDFYIEYLLQREGLNLPYYANTLLFAPQLDVETPYSSGECDLCGVCKLQLMEKLLKPGCRSVYIGDGTSDFCPAERADKVFARSRLYQHCQEVGKEAQLFQSFQDILQTVEHWGREEEEGT</sequence>
<dbReference type="NCBIfam" id="TIGR01489">
    <property type="entry name" value="DKMTPPase-SF"/>
    <property type="match status" value="1"/>
</dbReference>
<reference evidence="5" key="1">
    <citation type="submission" date="2014-07" db="EMBL/GenBank/DDBJ databases">
        <authorList>
            <person name="Hornung V.Bastian."/>
        </authorList>
    </citation>
    <scope>NUCLEOTIDE SEQUENCE</scope>
    <source>
        <strain evidence="5">PCE-S</strain>
    </source>
</reference>
<gene>
    <name evidence="5" type="ORF">DPCES_1525</name>
</gene>
<dbReference type="Gene3D" id="3.40.50.1000">
    <property type="entry name" value="HAD superfamily/HAD-like"/>
    <property type="match status" value="1"/>
</dbReference>
<protein>
    <submittedName>
        <fullName evidence="5">2,3-diketo-5-methylthio-1-phosphopentane phosphatase</fullName>
    </submittedName>
</protein>
<dbReference type="PANTHER" id="PTHR28181">
    <property type="entry name" value="UPF0655 PROTEIN YCR015C"/>
    <property type="match status" value="1"/>
</dbReference>
<keyword evidence="3" id="KW-0378">Hydrolase</keyword>
<keyword evidence="4" id="KW-0460">Magnesium</keyword>
<dbReference type="GO" id="GO:0016791">
    <property type="term" value="F:phosphatase activity"/>
    <property type="evidence" value="ECO:0007669"/>
    <property type="project" value="InterPro"/>
</dbReference>
<accession>A0A098AZ69</accession>
<dbReference type="Pfam" id="PF06888">
    <property type="entry name" value="Put_Phosphatase"/>
    <property type="match status" value="1"/>
</dbReference>
<dbReference type="InterPro" id="IPR006384">
    <property type="entry name" value="HAD_hydro_PyrdxlP_Pase-like"/>
</dbReference>
<comment type="cofactor">
    <cofactor evidence="1">
        <name>Mg(2+)</name>
        <dbReference type="ChEBI" id="CHEBI:18420"/>
    </cofactor>
</comment>
<evidence type="ECO:0000256" key="4">
    <source>
        <dbReference type="ARBA" id="ARBA00022842"/>
    </source>
</evidence>
<dbReference type="PROSITE" id="PS01228">
    <property type="entry name" value="COF_1"/>
    <property type="match status" value="1"/>
</dbReference>
<dbReference type="NCBIfam" id="TIGR01488">
    <property type="entry name" value="HAD-SF-IB"/>
    <property type="match status" value="1"/>
</dbReference>
<dbReference type="PANTHER" id="PTHR28181:SF2">
    <property type="entry name" value="PHOSPHORIC MONOESTER HYDROLASE"/>
    <property type="match status" value="1"/>
</dbReference>
<dbReference type="Gene3D" id="3.90.1470.20">
    <property type="match status" value="1"/>
</dbReference>
<evidence type="ECO:0000256" key="2">
    <source>
        <dbReference type="ARBA" id="ARBA00022723"/>
    </source>
</evidence>
<dbReference type="SUPFAM" id="SSF56784">
    <property type="entry name" value="HAD-like"/>
    <property type="match status" value="1"/>
</dbReference>
<dbReference type="InterPro" id="IPR023214">
    <property type="entry name" value="HAD_sf"/>
</dbReference>
<evidence type="ECO:0000256" key="3">
    <source>
        <dbReference type="ARBA" id="ARBA00022801"/>
    </source>
</evidence>
<dbReference type="GO" id="GO:0046872">
    <property type="term" value="F:metal ion binding"/>
    <property type="evidence" value="ECO:0007669"/>
    <property type="project" value="UniProtKB-KW"/>
</dbReference>
<evidence type="ECO:0000256" key="1">
    <source>
        <dbReference type="ARBA" id="ARBA00001946"/>
    </source>
</evidence>
<dbReference type="InterPro" id="IPR016965">
    <property type="entry name" value="Pase_PHOSPHO-typ"/>
</dbReference>
<dbReference type="InterPro" id="IPR036412">
    <property type="entry name" value="HAD-like_sf"/>
</dbReference>
<dbReference type="EMBL" id="LK996017">
    <property type="protein sequence ID" value="CDX01412.1"/>
    <property type="molecule type" value="Genomic_DNA"/>
</dbReference>
<evidence type="ECO:0000313" key="5">
    <source>
        <dbReference type="EMBL" id="CDX01412.1"/>
    </source>
</evidence>
<dbReference type="InterPro" id="IPR050849">
    <property type="entry name" value="HAD-like_hydrolase_phosphatase"/>
</dbReference>
<name>A0A098AZ69_DESHA</name>
<proteinExistence type="predicted"/>